<gene>
    <name evidence="3" type="ORF">LTR09_012334</name>
</gene>
<proteinExistence type="predicted"/>
<name>A0AAJ0DAI4_9PEZI</name>
<dbReference type="Pfam" id="PF20516">
    <property type="entry name" value="PDDEXK_12"/>
    <property type="match status" value="1"/>
</dbReference>
<feature type="compositionally biased region" description="Low complexity" evidence="1">
    <location>
        <begin position="93"/>
        <end position="106"/>
    </location>
</feature>
<feature type="compositionally biased region" description="Basic and acidic residues" evidence="1">
    <location>
        <begin position="49"/>
        <end position="63"/>
    </location>
</feature>
<feature type="domain" description="PD-(D/E)XK nuclease-like" evidence="2">
    <location>
        <begin position="180"/>
        <end position="415"/>
    </location>
</feature>
<dbReference type="InterPro" id="IPR046797">
    <property type="entry name" value="PDDEXK_12"/>
</dbReference>
<evidence type="ECO:0000313" key="3">
    <source>
        <dbReference type="EMBL" id="KAK3046150.1"/>
    </source>
</evidence>
<evidence type="ECO:0000256" key="1">
    <source>
        <dbReference type="SAM" id="MobiDB-lite"/>
    </source>
</evidence>
<feature type="compositionally biased region" description="Basic residues" evidence="1">
    <location>
        <begin position="22"/>
        <end position="31"/>
    </location>
</feature>
<organism evidence="3 4">
    <name type="scientific">Extremus antarcticus</name>
    <dbReference type="NCBI Taxonomy" id="702011"/>
    <lineage>
        <taxon>Eukaryota</taxon>
        <taxon>Fungi</taxon>
        <taxon>Dikarya</taxon>
        <taxon>Ascomycota</taxon>
        <taxon>Pezizomycotina</taxon>
        <taxon>Dothideomycetes</taxon>
        <taxon>Dothideomycetidae</taxon>
        <taxon>Mycosphaerellales</taxon>
        <taxon>Extremaceae</taxon>
        <taxon>Extremus</taxon>
    </lineage>
</organism>
<keyword evidence="4" id="KW-1185">Reference proteome</keyword>
<dbReference type="Proteomes" id="UP001271007">
    <property type="component" value="Unassembled WGS sequence"/>
</dbReference>
<dbReference type="EMBL" id="JAWDJX010000111">
    <property type="protein sequence ID" value="KAK3046150.1"/>
    <property type="molecule type" value="Genomic_DNA"/>
</dbReference>
<dbReference type="AlphaFoldDB" id="A0AAJ0DAI4"/>
<protein>
    <recommendedName>
        <fullName evidence="2">PD-(D/E)XK nuclease-like domain-containing protein</fullName>
    </recommendedName>
</protein>
<sequence>MEAMIARWLQDIPTPPRGHPQVAHHSRKRRLPLGEMSQNVSTPSKRARKEKDTNDEIFVREDTMNQETPRPPVQLQLRSSGPHGRETHPTAFSYTSTTSQSSHVTTAESQRSLKRKRSISPSKGLAQLTRLQYPVHQETIALPNNMPEPLRALTRIMRSIERGRGIISKEEGMDDLRRLLADEEDAEDWTGVMSSARAEYGSIPEIRFTQAIVETTKQNIRLGRSEAAWNCNVHYPLLAEACARSIASQHVRCENITTAAITNDATGSSRKADLAITFTIPDTAITALSSRHIDTLSHSTYQPLCYSPPAVSIETKLEGSHGQEAGLQLSIWAHAHAMTLKALLHKIGRPDAEIPALPLLVVQGSKWCFNYFEIRRNEAVRWSQVPIGDTGTVRGVYQVVAALQRLVEWTAVVYRPWFVGNVVESLIELPVEKSEVG</sequence>
<feature type="region of interest" description="Disordered" evidence="1">
    <location>
        <begin position="11"/>
        <end position="125"/>
    </location>
</feature>
<reference evidence="3" key="1">
    <citation type="submission" date="2023-04" db="EMBL/GenBank/DDBJ databases">
        <title>Black Yeasts Isolated from many extreme environments.</title>
        <authorList>
            <person name="Coleine C."/>
            <person name="Stajich J.E."/>
            <person name="Selbmann L."/>
        </authorList>
    </citation>
    <scope>NUCLEOTIDE SEQUENCE</scope>
    <source>
        <strain evidence="3">CCFEE 5312</strain>
    </source>
</reference>
<comment type="caution">
    <text evidence="3">The sequence shown here is derived from an EMBL/GenBank/DDBJ whole genome shotgun (WGS) entry which is preliminary data.</text>
</comment>
<evidence type="ECO:0000313" key="4">
    <source>
        <dbReference type="Proteomes" id="UP001271007"/>
    </source>
</evidence>
<accession>A0AAJ0DAI4</accession>
<evidence type="ECO:0000259" key="2">
    <source>
        <dbReference type="Pfam" id="PF20516"/>
    </source>
</evidence>